<dbReference type="InterPro" id="IPR011006">
    <property type="entry name" value="CheY-like_superfamily"/>
</dbReference>
<name>A0ABS1U7L5_9PROT</name>
<evidence type="ECO:0000259" key="3">
    <source>
        <dbReference type="PROSITE" id="PS50110"/>
    </source>
</evidence>
<dbReference type="EMBL" id="JAETWB010000009">
    <property type="protein sequence ID" value="MBL6079929.1"/>
    <property type="molecule type" value="Genomic_DNA"/>
</dbReference>
<protein>
    <submittedName>
        <fullName evidence="4">Response regulator</fullName>
    </submittedName>
</protein>
<dbReference type="PROSITE" id="PS50110">
    <property type="entry name" value="RESPONSE_REGULATORY"/>
    <property type="match status" value="1"/>
</dbReference>
<keyword evidence="5" id="KW-1185">Reference proteome</keyword>
<sequence length="132" mass="13639">MSDHGAEPGQAGLKVLVVEDEFLIADYLVAVLEDAGHSVAGTAATAEEALAILSSGRAIDVVSLDVKLPGALTGIDVAERLRAGSGPPFLFVTGSGDPAFRARCEAVRPLAILQKPIDPDMLLRVLALVRPG</sequence>
<dbReference type="PANTHER" id="PTHR44591">
    <property type="entry name" value="STRESS RESPONSE REGULATOR PROTEIN 1"/>
    <property type="match status" value="1"/>
</dbReference>
<evidence type="ECO:0000256" key="2">
    <source>
        <dbReference type="PROSITE-ProRule" id="PRU00169"/>
    </source>
</evidence>
<gene>
    <name evidence="4" type="ORF">JMJ56_18065</name>
</gene>
<feature type="domain" description="Response regulatory" evidence="3">
    <location>
        <begin position="14"/>
        <end position="130"/>
    </location>
</feature>
<dbReference type="PANTHER" id="PTHR44591:SF3">
    <property type="entry name" value="RESPONSE REGULATORY DOMAIN-CONTAINING PROTEIN"/>
    <property type="match status" value="1"/>
</dbReference>
<dbReference type="InterPro" id="IPR001789">
    <property type="entry name" value="Sig_transdc_resp-reg_receiver"/>
</dbReference>
<dbReference type="SUPFAM" id="SSF52172">
    <property type="entry name" value="CheY-like"/>
    <property type="match status" value="1"/>
</dbReference>
<dbReference type="Proteomes" id="UP000660885">
    <property type="component" value="Unassembled WGS sequence"/>
</dbReference>
<reference evidence="4 5" key="1">
    <citation type="submission" date="2021-01" db="EMBL/GenBank/DDBJ databases">
        <title>Belnapia mucosa sp. nov. and Belnapia arida sp. nov., isolated from the Tabernas Desert (Almeria, Spain).</title>
        <authorList>
            <person name="Molina-Menor E."/>
            <person name="Vidal-Verdu A."/>
            <person name="Calonge A."/>
            <person name="Satari L."/>
            <person name="Pereto J."/>
            <person name="Porcar M."/>
        </authorList>
    </citation>
    <scope>NUCLEOTIDE SEQUENCE [LARGE SCALE GENOMIC DNA]</scope>
    <source>
        <strain evidence="4 5">T18</strain>
    </source>
</reference>
<proteinExistence type="predicted"/>
<dbReference type="InterPro" id="IPR050595">
    <property type="entry name" value="Bact_response_regulator"/>
</dbReference>
<evidence type="ECO:0000313" key="4">
    <source>
        <dbReference type="EMBL" id="MBL6079929.1"/>
    </source>
</evidence>
<keyword evidence="1 2" id="KW-0597">Phosphoprotein</keyword>
<dbReference type="Gene3D" id="3.40.50.2300">
    <property type="match status" value="1"/>
</dbReference>
<accession>A0ABS1U7L5</accession>
<dbReference type="RefSeq" id="WP_202833165.1">
    <property type="nucleotide sequence ID" value="NZ_JAETWB010000009.1"/>
</dbReference>
<comment type="caution">
    <text evidence="4">The sequence shown here is derived from an EMBL/GenBank/DDBJ whole genome shotgun (WGS) entry which is preliminary data.</text>
</comment>
<dbReference type="Pfam" id="PF00072">
    <property type="entry name" value="Response_reg"/>
    <property type="match status" value="1"/>
</dbReference>
<dbReference type="SMART" id="SM00448">
    <property type="entry name" value="REC"/>
    <property type="match status" value="1"/>
</dbReference>
<organism evidence="4 5">
    <name type="scientific">Belnapia arida</name>
    <dbReference type="NCBI Taxonomy" id="2804533"/>
    <lineage>
        <taxon>Bacteria</taxon>
        <taxon>Pseudomonadati</taxon>
        <taxon>Pseudomonadota</taxon>
        <taxon>Alphaproteobacteria</taxon>
        <taxon>Acetobacterales</taxon>
        <taxon>Roseomonadaceae</taxon>
        <taxon>Belnapia</taxon>
    </lineage>
</organism>
<feature type="modified residue" description="4-aspartylphosphate" evidence="2">
    <location>
        <position position="65"/>
    </location>
</feature>
<evidence type="ECO:0000313" key="5">
    <source>
        <dbReference type="Proteomes" id="UP000660885"/>
    </source>
</evidence>
<evidence type="ECO:0000256" key="1">
    <source>
        <dbReference type="ARBA" id="ARBA00022553"/>
    </source>
</evidence>